<dbReference type="REBASE" id="21991">
    <property type="entry name" value="M.DacORF1499P"/>
</dbReference>
<dbReference type="eggNOG" id="COG0270">
    <property type="taxonomic scope" value="Bacteria"/>
</dbReference>
<evidence type="ECO:0000256" key="2">
    <source>
        <dbReference type="ARBA" id="ARBA00022603"/>
    </source>
</evidence>
<dbReference type="EC" id="2.1.1.37" evidence="1"/>
<keyword evidence="9" id="KW-1185">Reference proteome</keyword>
<accession>C8VVP8</accession>
<feature type="active site" evidence="6">
    <location>
        <position position="75"/>
    </location>
</feature>
<evidence type="ECO:0000256" key="7">
    <source>
        <dbReference type="SAM" id="MobiDB-lite"/>
    </source>
</evidence>
<dbReference type="PROSITE" id="PS51679">
    <property type="entry name" value="SAM_MT_C5"/>
    <property type="match status" value="1"/>
</dbReference>
<feature type="region of interest" description="Disordered" evidence="7">
    <location>
        <begin position="232"/>
        <end position="256"/>
    </location>
</feature>
<dbReference type="SUPFAM" id="SSF53335">
    <property type="entry name" value="S-adenosyl-L-methionine-dependent methyltransferases"/>
    <property type="match status" value="2"/>
</dbReference>
<gene>
    <name evidence="8" type="ordered locus">Dtox_1499</name>
</gene>
<dbReference type="PANTHER" id="PTHR46098">
    <property type="entry name" value="TRNA (CYTOSINE(38)-C(5))-METHYLTRANSFERASE"/>
    <property type="match status" value="1"/>
</dbReference>
<dbReference type="Gene3D" id="3.90.120.30">
    <property type="match status" value="1"/>
</dbReference>
<evidence type="ECO:0000256" key="4">
    <source>
        <dbReference type="ARBA" id="ARBA00022691"/>
    </source>
</evidence>
<dbReference type="GO" id="GO:0009307">
    <property type="term" value="P:DNA restriction-modification system"/>
    <property type="evidence" value="ECO:0007669"/>
    <property type="project" value="UniProtKB-KW"/>
</dbReference>
<dbReference type="InterPro" id="IPR029063">
    <property type="entry name" value="SAM-dependent_MTases_sf"/>
</dbReference>
<evidence type="ECO:0000256" key="6">
    <source>
        <dbReference type="PROSITE-ProRule" id="PRU01016"/>
    </source>
</evidence>
<reference evidence="8 9" key="1">
    <citation type="journal article" date="2009" name="Stand. Genomic Sci.">
        <title>Complete genome sequence of Desulfotomaculum acetoxidans type strain (5575).</title>
        <authorList>
            <person name="Spring S."/>
            <person name="Lapidus A."/>
            <person name="Schroder M."/>
            <person name="Gleim D."/>
            <person name="Sims D."/>
            <person name="Meincke L."/>
            <person name="Glavina Del Rio T."/>
            <person name="Tice H."/>
            <person name="Copeland A."/>
            <person name="Cheng J.F."/>
            <person name="Lucas S."/>
            <person name="Chen F."/>
            <person name="Nolan M."/>
            <person name="Bruce D."/>
            <person name="Goodwin L."/>
            <person name="Pitluck S."/>
            <person name="Ivanova N."/>
            <person name="Mavromatis K."/>
            <person name="Mikhailova N."/>
            <person name="Pati A."/>
            <person name="Chen A."/>
            <person name="Palaniappan K."/>
            <person name="Land M."/>
            <person name="Hauser L."/>
            <person name="Chang Y.J."/>
            <person name="Jeffries C.D."/>
            <person name="Chain P."/>
            <person name="Saunders E."/>
            <person name="Brettin T."/>
            <person name="Detter J.C."/>
            <person name="Goker M."/>
            <person name="Bristow J."/>
            <person name="Eisen J.A."/>
            <person name="Markowitz V."/>
            <person name="Hugenholtz P."/>
            <person name="Kyrpides N.C."/>
            <person name="Klenk H.P."/>
            <person name="Han C."/>
        </authorList>
    </citation>
    <scope>NUCLEOTIDE SEQUENCE [LARGE SCALE GENOMIC DNA]</scope>
    <source>
        <strain evidence="9">ATCC 49208 / DSM 771 / VKM B-1644</strain>
    </source>
</reference>
<dbReference type="OrthoDB" id="9813719at2"/>
<dbReference type="HOGENOM" id="CLU_006958_13_0_9"/>
<evidence type="ECO:0000313" key="9">
    <source>
        <dbReference type="Proteomes" id="UP000002217"/>
    </source>
</evidence>
<dbReference type="PANTHER" id="PTHR46098:SF1">
    <property type="entry name" value="TRNA (CYTOSINE(38)-C(5))-METHYLTRANSFERASE"/>
    <property type="match status" value="1"/>
</dbReference>
<name>C8VVP8_DESAS</name>
<keyword evidence="2 6" id="KW-0489">Methyltransferase</keyword>
<dbReference type="AlphaFoldDB" id="C8VVP8"/>
<dbReference type="KEGG" id="dae:Dtox_1499"/>
<evidence type="ECO:0000256" key="1">
    <source>
        <dbReference type="ARBA" id="ARBA00011975"/>
    </source>
</evidence>
<dbReference type="EMBL" id="CP001720">
    <property type="protein sequence ID" value="ACV62363.1"/>
    <property type="molecule type" value="Genomic_DNA"/>
</dbReference>
<dbReference type="Pfam" id="PF00145">
    <property type="entry name" value="DNA_methylase"/>
    <property type="match status" value="2"/>
</dbReference>
<dbReference type="GO" id="GO:0032259">
    <property type="term" value="P:methylation"/>
    <property type="evidence" value="ECO:0007669"/>
    <property type="project" value="UniProtKB-KW"/>
</dbReference>
<evidence type="ECO:0000313" key="8">
    <source>
        <dbReference type="EMBL" id="ACV62363.1"/>
    </source>
</evidence>
<dbReference type="STRING" id="485916.Dtox_1499"/>
<protein>
    <recommendedName>
        <fullName evidence="1">DNA (cytosine-5-)-methyltransferase</fullName>
        <ecNumber evidence="1">2.1.1.37</ecNumber>
    </recommendedName>
</protein>
<organism evidence="8 9">
    <name type="scientific">Desulfofarcimen acetoxidans (strain ATCC 49208 / DSM 771 / KCTC 5769 / VKM B-1644 / 5575)</name>
    <name type="common">Desulfotomaculum acetoxidans</name>
    <dbReference type="NCBI Taxonomy" id="485916"/>
    <lineage>
        <taxon>Bacteria</taxon>
        <taxon>Bacillati</taxon>
        <taxon>Bacillota</taxon>
        <taxon>Clostridia</taxon>
        <taxon>Eubacteriales</taxon>
        <taxon>Peptococcaceae</taxon>
        <taxon>Desulfofarcimen</taxon>
    </lineage>
</organism>
<evidence type="ECO:0000256" key="3">
    <source>
        <dbReference type="ARBA" id="ARBA00022679"/>
    </source>
</evidence>
<dbReference type="InterPro" id="IPR018117">
    <property type="entry name" value="C5_DNA_meth_AS"/>
</dbReference>
<comment type="similarity">
    <text evidence="6">Belongs to the class I-like SAM-binding methyltransferase superfamily. C5-methyltransferase family.</text>
</comment>
<sequence>MTISLSLGSLFDGIGGFPLAGVRQGFASVWASEIEPFPIEVTKIRFPEMLHVGDITKLKGAELAPVDVVCGGSPCQDLSVAGKRAGLQGERSGLFMEQIRVIKELREHDARRKRTADPVRLRPRYMAWENVQGAFSSADGEDFRAVLEETCRIADSTVSVPRPPGGVWKSAGAILGNQFSLAWRVYDAQYWSVPQRRKRIYLVADFGGHTAPQILFKQDRLFGDSAPCEEARQGASDCSEASAGDPGGNPADGMTDSRSVAFACNQRDEVRNLNNVAGAIQAQPGMKQQTFIAQPPNEAEADNCLTPWDTQQERIFSEESVAPTLAGADGGGGRDPVGLLFAAGVVTKGNGDCFVTPEQHTSLTSGGGQAGQGYPCVMTAGFCAGAAPTAGGIGYQREVAPTLKAGESGTNMVPSILCLNDQGGNRMDVTENISATLRAQMDGHPPIVLGSQQGGAEICEDLCPTITSAAGTSGNNQPVLFENHGIDSRYTGPHAVAPTMSARYGTGGNNVPLISQETETYCIAGNIVDRQDHNGGNGMGFQPDISYTLNTADRHCVFSQQRSDEYVSNNVVSTQSARQFKDSTDLVCEMDIAGLDCRNGIENGDLSGTLQSKTDGGYSLNNVHPVRIGKLIRRLTPLECERLQGFPDYWTDIPGASDSARYKALGNSVAIPCVENVLRGVAFFMRKFYEEQEESECTSTPTT</sequence>
<dbReference type="InterPro" id="IPR050750">
    <property type="entry name" value="C5-MTase"/>
</dbReference>
<dbReference type="GO" id="GO:0003886">
    <property type="term" value="F:DNA (cytosine-5-)-methyltransferase activity"/>
    <property type="evidence" value="ECO:0007669"/>
    <property type="project" value="UniProtKB-EC"/>
</dbReference>
<evidence type="ECO:0000256" key="5">
    <source>
        <dbReference type="ARBA" id="ARBA00022747"/>
    </source>
</evidence>
<proteinExistence type="inferred from homology"/>
<dbReference type="PROSITE" id="PS00094">
    <property type="entry name" value="C5_MTASE_1"/>
    <property type="match status" value="1"/>
</dbReference>
<dbReference type="Proteomes" id="UP000002217">
    <property type="component" value="Chromosome"/>
</dbReference>
<dbReference type="Gene3D" id="3.40.50.150">
    <property type="entry name" value="Vaccinia Virus protein VP39"/>
    <property type="match status" value="1"/>
</dbReference>
<dbReference type="PRINTS" id="PR00105">
    <property type="entry name" value="C5METTRFRASE"/>
</dbReference>
<dbReference type="RefSeq" id="WP_015757076.1">
    <property type="nucleotide sequence ID" value="NC_013216.1"/>
</dbReference>
<dbReference type="InterPro" id="IPR001525">
    <property type="entry name" value="C5_MeTfrase"/>
</dbReference>
<keyword evidence="5" id="KW-0680">Restriction system</keyword>
<keyword evidence="4 6" id="KW-0949">S-adenosyl-L-methionine</keyword>
<keyword evidence="3 6" id="KW-0808">Transferase</keyword>